<dbReference type="Proteomes" id="UP001226160">
    <property type="component" value="Unassembled WGS sequence"/>
</dbReference>
<proteinExistence type="predicted"/>
<dbReference type="Gene3D" id="3.90.950.20">
    <property type="entry name" value="CinA-like"/>
    <property type="match status" value="1"/>
</dbReference>
<name>A0AAP4BY02_9CORY</name>
<dbReference type="InterPro" id="IPR008136">
    <property type="entry name" value="CinA_C"/>
</dbReference>
<dbReference type="AlphaFoldDB" id="A0AAP4BY02"/>
<protein>
    <submittedName>
        <fullName evidence="2">CinA family protein</fullName>
    </submittedName>
</protein>
<dbReference type="Pfam" id="PF02464">
    <property type="entry name" value="CinA"/>
    <property type="match status" value="1"/>
</dbReference>
<gene>
    <name evidence="2" type="ORF">QPX54_02000</name>
</gene>
<evidence type="ECO:0000313" key="2">
    <source>
        <dbReference type="EMBL" id="MDK4325292.1"/>
    </source>
</evidence>
<dbReference type="InterPro" id="IPR036653">
    <property type="entry name" value="CinA-like_C"/>
</dbReference>
<feature type="domain" description="CinA C-terminal" evidence="1">
    <location>
        <begin position="3"/>
        <end position="149"/>
    </location>
</feature>
<organism evidence="2 3">
    <name type="scientific">Corynebacterium propinquum</name>
    <dbReference type="NCBI Taxonomy" id="43769"/>
    <lineage>
        <taxon>Bacteria</taxon>
        <taxon>Bacillati</taxon>
        <taxon>Actinomycetota</taxon>
        <taxon>Actinomycetes</taxon>
        <taxon>Mycobacteriales</taxon>
        <taxon>Corynebacteriaceae</taxon>
        <taxon>Corynebacterium</taxon>
    </lineage>
</organism>
<dbReference type="NCBIfam" id="TIGR00199">
    <property type="entry name" value="PncC_domain"/>
    <property type="match status" value="1"/>
</dbReference>
<evidence type="ECO:0000259" key="1">
    <source>
        <dbReference type="Pfam" id="PF02464"/>
    </source>
</evidence>
<comment type="caution">
    <text evidence="2">The sequence shown here is derived from an EMBL/GenBank/DDBJ whole genome shotgun (WGS) entry which is preliminary data.</text>
</comment>
<dbReference type="SUPFAM" id="SSF142433">
    <property type="entry name" value="CinA-like"/>
    <property type="match status" value="1"/>
</dbReference>
<accession>A0AAP4BY02</accession>
<evidence type="ECO:0000313" key="3">
    <source>
        <dbReference type="Proteomes" id="UP001226160"/>
    </source>
</evidence>
<dbReference type="EMBL" id="JASNVP010000002">
    <property type="protein sequence ID" value="MDK4325292.1"/>
    <property type="molecule type" value="Genomic_DNA"/>
</dbReference>
<sequence>MLELLEARSQTLATCESLTAGGVAARLADIPGASAVLQGGLVTYSADLKVLLAGVDRDLITRYGVVSAECAQAMAAGARKACRTDWAVSLTGVAGPGPADGRAAGDVYIAVAGPTSASSAVQLYHWPNLTRGQVRENSVRAALRLLLSVLSTG</sequence>
<reference evidence="2" key="1">
    <citation type="submission" date="2023-05" db="EMBL/GenBank/DDBJ databases">
        <title>Metabolic capabilities are highly conserved among human nasal-associated Corynebacterium species in pangenomic analyses.</title>
        <authorList>
            <person name="Tran T.H."/>
            <person name="Roberts A.Q."/>
            <person name="Escapa I.F."/>
            <person name="Gao W."/>
            <person name="Conlan S."/>
            <person name="Kong H."/>
            <person name="Segre J.A."/>
            <person name="Kelly M.S."/>
            <person name="Lemon K.P."/>
        </authorList>
    </citation>
    <scope>NUCLEOTIDE SEQUENCE</scope>
    <source>
        <strain evidence="2">KPL2654</strain>
    </source>
</reference>